<dbReference type="AlphaFoldDB" id="A0A1H2QB93"/>
<protein>
    <submittedName>
        <fullName evidence="4">Uncharacterized membrane protein</fullName>
    </submittedName>
</protein>
<gene>
    <name evidence="4" type="ORF">SAMN05443574_101156</name>
</gene>
<evidence type="ECO:0000313" key="4">
    <source>
        <dbReference type="EMBL" id="SDW04392.1"/>
    </source>
</evidence>
<dbReference type="Pfam" id="PF24036">
    <property type="entry name" value="DUF7345"/>
    <property type="match status" value="1"/>
</dbReference>
<dbReference type="EMBL" id="FNOF01000001">
    <property type="protein sequence ID" value="SDW04392.1"/>
    <property type="molecule type" value="Genomic_DNA"/>
</dbReference>
<evidence type="ECO:0000259" key="2">
    <source>
        <dbReference type="Pfam" id="PF24034"/>
    </source>
</evidence>
<reference evidence="4 5" key="1">
    <citation type="submission" date="2016-10" db="EMBL/GenBank/DDBJ databases">
        <authorList>
            <person name="de Groot N.N."/>
        </authorList>
    </citation>
    <scope>NUCLEOTIDE SEQUENCE [LARGE SCALE GENOMIC DNA]</scope>
    <source>
        <strain evidence="4 5">DSM 3756</strain>
    </source>
</reference>
<accession>A0A1H2QB93</accession>
<feature type="domain" description="DUF7343" evidence="2">
    <location>
        <begin position="297"/>
        <end position="358"/>
    </location>
</feature>
<evidence type="ECO:0000313" key="5">
    <source>
        <dbReference type="Proteomes" id="UP000182573"/>
    </source>
</evidence>
<dbReference type="Pfam" id="PF24034">
    <property type="entry name" value="DUF7343"/>
    <property type="match status" value="1"/>
</dbReference>
<organism evidence="4 5">
    <name type="scientific">Haloarcula vallismortis</name>
    <name type="common">Halobacterium vallismortis</name>
    <dbReference type="NCBI Taxonomy" id="28442"/>
    <lineage>
        <taxon>Archaea</taxon>
        <taxon>Methanobacteriati</taxon>
        <taxon>Methanobacteriota</taxon>
        <taxon>Stenosarchaea group</taxon>
        <taxon>Halobacteria</taxon>
        <taxon>Halobacteriales</taxon>
        <taxon>Haloarculaceae</taxon>
        <taxon>Haloarcula</taxon>
    </lineage>
</organism>
<keyword evidence="1" id="KW-1133">Transmembrane helix</keyword>
<feature type="domain" description="DUF7345" evidence="3">
    <location>
        <begin position="53"/>
        <end position="180"/>
    </location>
</feature>
<dbReference type="STRING" id="28442.SAMN05443574_101156"/>
<keyword evidence="1" id="KW-0472">Membrane</keyword>
<evidence type="ECO:0000259" key="3">
    <source>
        <dbReference type="Pfam" id="PF24036"/>
    </source>
</evidence>
<dbReference type="InterPro" id="IPR055767">
    <property type="entry name" value="DUF7343"/>
</dbReference>
<keyword evidence="1" id="KW-0812">Transmembrane</keyword>
<proteinExistence type="predicted"/>
<dbReference type="InterPro" id="IPR055769">
    <property type="entry name" value="DUF7345"/>
</dbReference>
<dbReference type="Proteomes" id="UP000182573">
    <property type="component" value="Unassembled WGS sequence"/>
</dbReference>
<evidence type="ECO:0000256" key="1">
    <source>
        <dbReference type="SAM" id="Phobius"/>
    </source>
</evidence>
<feature type="transmembrane region" description="Helical" evidence="1">
    <location>
        <begin position="235"/>
        <end position="254"/>
    </location>
</feature>
<name>A0A1H2QB93_HALVA</name>
<sequence length="367" mass="39311">MRMTPRLSGALLLVLFALLATPPLATAATADTVSAQQTTGTPAPVAENTTFALQIQSNGDAKWTITDTYALDESETESFRNTGEQFASDDGEAVWLPAFREAKDEASTVTGREMEITDVDRRYEVSDRKGQLILEFTWTNFAVVTSENIVVGDAFNSTEGTWFGTLTADQRLVISPPTGYGVESAPSAVDDGKLVFEGRRTFEPGYLSVVYTGEQPTTETPTGTPESIFGGIGSAWIGGVVLMLLLVGAVGYMFKTGYTDALPSVGAGADDAGDDSTTGTATAASDATAADDVDVELLSDEERVERLLEENGGRMKQARIVSETGWSNAKVSQLLSSMDEEGRVDKLRIGRENLISFPDEDITDFDE</sequence>